<sequence>MSGGNLLLITHKKKEEVWDNPFSAPERSKRAVLEVPQVPCGGDSPIGLNSRGNHMTLVNEEQSHRKSTGILPLKIWWP</sequence>
<proteinExistence type="predicted"/>
<name>A0A4C1TBC9_EUMVA</name>
<dbReference type="Proteomes" id="UP000299102">
    <property type="component" value="Unassembled WGS sequence"/>
</dbReference>
<dbReference type="AlphaFoldDB" id="A0A4C1TBC9"/>
<accession>A0A4C1TBC9</accession>
<evidence type="ECO:0000313" key="2">
    <source>
        <dbReference type="Proteomes" id="UP000299102"/>
    </source>
</evidence>
<gene>
    <name evidence="1" type="ORF">EVAR_101444_1</name>
</gene>
<reference evidence="1 2" key="1">
    <citation type="journal article" date="2019" name="Commun. Biol.">
        <title>The bagworm genome reveals a unique fibroin gene that provides high tensile strength.</title>
        <authorList>
            <person name="Kono N."/>
            <person name="Nakamura H."/>
            <person name="Ohtoshi R."/>
            <person name="Tomita M."/>
            <person name="Numata K."/>
            <person name="Arakawa K."/>
        </authorList>
    </citation>
    <scope>NUCLEOTIDE SEQUENCE [LARGE SCALE GENOMIC DNA]</scope>
</reference>
<comment type="caution">
    <text evidence="1">The sequence shown here is derived from an EMBL/GenBank/DDBJ whole genome shotgun (WGS) entry which is preliminary data.</text>
</comment>
<keyword evidence="2" id="KW-1185">Reference proteome</keyword>
<evidence type="ECO:0000313" key="1">
    <source>
        <dbReference type="EMBL" id="GBP11444.1"/>
    </source>
</evidence>
<organism evidence="1 2">
    <name type="scientific">Eumeta variegata</name>
    <name type="common">Bagworm moth</name>
    <name type="synonym">Eumeta japonica</name>
    <dbReference type="NCBI Taxonomy" id="151549"/>
    <lineage>
        <taxon>Eukaryota</taxon>
        <taxon>Metazoa</taxon>
        <taxon>Ecdysozoa</taxon>
        <taxon>Arthropoda</taxon>
        <taxon>Hexapoda</taxon>
        <taxon>Insecta</taxon>
        <taxon>Pterygota</taxon>
        <taxon>Neoptera</taxon>
        <taxon>Endopterygota</taxon>
        <taxon>Lepidoptera</taxon>
        <taxon>Glossata</taxon>
        <taxon>Ditrysia</taxon>
        <taxon>Tineoidea</taxon>
        <taxon>Psychidae</taxon>
        <taxon>Oiketicinae</taxon>
        <taxon>Eumeta</taxon>
    </lineage>
</organism>
<dbReference type="EMBL" id="BGZK01004889">
    <property type="protein sequence ID" value="GBP11444.1"/>
    <property type="molecule type" value="Genomic_DNA"/>
</dbReference>
<protein>
    <submittedName>
        <fullName evidence="1">Uncharacterized protein</fullName>
    </submittedName>
</protein>